<evidence type="ECO:0000313" key="2">
    <source>
        <dbReference type="EMBL" id="ASM94212.1"/>
    </source>
</evidence>
<sequence length="167" mass="18623">MGRGYLQNMIVAVVVLALSSLLRSSVGYSIECLTVDFDCGDIGETLGSICKACTMYTSPGPTYVSRKRRSVEPSAMPFVNTPTPGLSNLPLDQQQNVFKMEMKGITLSPEEANMMLQSNPRFRRELVRKDPREECCSFNNFRRCVFEEVAEYCLTLHDGVNNCTNSG</sequence>
<proteinExistence type="evidence at transcript level"/>
<organism evidence="2">
    <name type="scientific">Pandalus platyceros</name>
    <name type="common">California spot prawn</name>
    <dbReference type="NCBI Taxonomy" id="263425"/>
    <lineage>
        <taxon>Eukaryota</taxon>
        <taxon>Metazoa</taxon>
        <taxon>Ecdysozoa</taxon>
        <taxon>Arthropoda</taxon>
        <taxon>Crustacea</taxon>
        <taxon>Multicrustacea</taxon>
        <taxon>Malacostraca</taxon>
        <taxon>Eumalacostraca</taxon>
        <taxon>Eucarida</taxon>
        <taxon>Decapoda</taxon>
        <taxon>Pleocyemata</taxon>
        <taxon>Caridea</taxon>
        <taxon>Pandaloidea</taxon>
        <taxon>Pandalidae</taxon>
        <taxon>Pandalus</taxon>
    </lineage>
</organism>
<dbReference type="EMBL" id="KX619617">
    <property type="protein sequence ID" value="ASM94212.1"/>
    <property type="molecule type" value="mRNA"/>
</dbReference>
<evidence type="ECO:0000256" key="1">
    <source>
        <dbReference type="SAM" id="SignalP"/>
    </source>
</evidence>
<protein>
    <submittedName>
        <fullName evidence="2">Insulin-like androgenic gland hormone</fullName>
    </submittedName>
</protein>
<accession>A0A221LG04</accession>
<name>A0A221LG04_PANPL</name>
<keyword evidence="1" id="KW-0732">Signal</keyword>
<reference evidence="2" key="1">
    <citation type="submission" date="2016-07" db="EMBL/GenBank/DDBJ databases">
        <authorList>
            <person name="Tamone S.L."/>
            <person name="Levy T."/>
            <person name="Aflalo E.D."/>
            <person name="Manor R."/>
            <person name="Sagi A."/>
        </authorList>
    </citation>
    <scope>NUCLEOTIDE SEQUENCE</scope>
    <source>
        <tissue evidence="2">Androgenic gland</tissue>
    </source>
</reference>
<feature type="signal peptide" evidence="1">
    <location>
        <begin position="1"/>
        <end position="27"/>
    </location>
</feature>
<feature type="chain" id="PRO_5012126444" evidence="1">
    <location>
        <begin position="28"/>
        <end position="167"/>
    </location>
</feature>
<gene>
    <name evidence="2" type="primary">IAG</name>
</gene>
<dbReference type="AlphaFoldDB" id="A0A221LG04"/>